<reference evidence="11" key="1">
    <citation type="journal article" date="2022" name="Nat. Microbiol.">
        <title>Unique mobile elements and scalable gene flow at the prokaryote-eukaryote boundary revealed by circularized Asgard archaea genomes.</title>
        <authorList>
            <person name="Wu F."/>
            <person name="Speth D.R."/>
            <person name="Philosof A."/>
            <person name="Cremiere A."/>
            <person name="Narayanan A."/>
            <person name="Barco R.A."/>
            <person name="Connon S.A."/>
            <person name="Amend J.P."/>
            <person name="Antoshechkin I.A."/>
            <person name="Orphan V.J."/>
        </authorList>
    </citation>
    <scope>NUCLEOTIDE SEQUENCE</scope>
    <source>
        <strain evidence="11">PM71</strain>
    </source>
</reference>
<keyword evidence="2" id="KW-0227">DNA damage</keyword>
<dbReference type="Pfam" id="PF19306">
    <property type="entry name" value="WHD_Lhr"/>
    <property type="match status" value="1"/>
</dbReference>
<dbReference type="GO" id="GO:0006281">
    <property type="term" value="P:DNA repair"/>
    <property type="evidence" value="ECO:0007669"/>
    <property type="project" value="UniProtKB-KW"/>
</dbReference>
<evidence type="ECO:0000256" key="7">
    <source>
        <dbReference type="ARBA" id="ARBA00023204"/>
    </source>
</evidence>
<dbReference type="NCBIfam" id="NF010338">
    <property type="entry name" value="PRK13767.1"/>
    <property type="match status" value="1"/>
</dbReference>
<dbReference type="InterPro" id="IPR014001">
    <property type="entry name" value="Helicase_ATP-bd"/>
</dbReference>
<dbReference type="GO" id="GO:0005524">
    <property type="term" value="F:ATP binding"/>
    <property type="evidence" value="ECO:0007669"/>
    <property type="project" value="UniProtKB-KW"/>
</dbReference>
<dbReference type="PROSITE" id="PS51192">
    <property type="entry name" value="HELICASE_ATP_BIND_1"/>
    <property type="match status" value="1"/>
</dbReference>
<evidence type="ECO:0000256" key="1">
    <source>
        <dbReference type="ARBA" id="ARBA00022741"/>
    </source>
</evidence>
<name>A0A9Y1FL05_9ARCH</name>
<evidence type="ECO:0000256" key="3">
    <source>
        <dbReference type="ARBA" id="ARBA00022801"/>
    </source>
</evidence>
<evidence type="ECO:0000256" key="4">
    <source>
        <dbReference type="ARBA" id="ARBA00022806"/>
    </source>
</evidence>
<evidence type="ECO:0000259" key="9">
    <source>
        <dbReference type="PROSITE" id="PS51192"/>
    </source>
</evidence>
<gene>
    <name evidence="11" type="ORF">K9W45_11590</name>
</gene>
<dbReference type="InterPro" id="IPR001650">
    <property type="entry name" value="Helicase_C-like"/>
</dbReference>
<dbReference type="GO" id="GO:0016887">
    <property type="term" value="F:ATP hydrolysis activity"/>
    <property type="evidence" value="ECO:0007669"/>
    <property type="project" value="TreeGrafter"/>
</dbReference>
<dbReference type="GO" id="GO:0004386">
    <property type="term" value="F:helicase activity"/>
    <property type="evidence" value="ECO:0007669"/>
    <property type="project" value="UniProtKB-KW"/>
</dbReference>
<dbReference type="Pfam" id="PF06224">
    <property type="entry name" value="AlkZ-like"/>
    <property type="match status" value="1"/>
</dbReference>
<dbReference type="CDD" id="cd18796">
    <property type="entry name" value="SF2_C_LHR"/>
    <property type="match status" value="1"/>
</dbReference>
<dbReference type="CDD" id="cd17922">
    <property type="entry name" value="DEXHc_LHR-like"/>
    <property type="match status" value="1"/>
</dbReference>
<keyword evidence="1" id="KW-0547">Nucleotide-binding</keyword>
<evidence type="ECO:0000256" key="2">
    <source>
        <dbReference type="ARBA" id="ARBA00022763"/>
    </source>
</evidence>
<accession>A0A9Y1FL05</accession>
<keyword evidence="7" id="KW-0234">DNA repair</keyword>
<dbReference type="InterPro" id="IPR045628">
    <property type="entry name" value="Lhr_WH_dom"/>
</dbReference>
<dbReference type="SUPFAM" id="SSF46785">
    <property type="entry name" value="Winged helix' DNA-binding domain"/>
    <property type="match status" value="1"/>
</dbReference>
<proteinExistence type="predicted"/>
<dbReference type="InterPro" id="IPR011545">
    <property type="entry name" value="DEAD/DEAH_box_helicase_dom"/>
</dbReference>
<dbReference type="GO" id="GO:0140097">
    <property type="term" value="F:catalytic activity, acting on DNA"/>
    <property type="evidence" value="ECO:0007669"/>
    <property type="project" value="UniProtKB-ARBA"/>
</dbReference>
<protein>
    <submittedName>
        <fullName evidence="11">ATP-dependent helicase</fullName>
        <ecNumber evidence="11">3.6.4.-</ecNumber>
    </submittedName>
</protein>
<organism evidence="11">
    <name type="scientific">Candidatus Heimdallarchaeum aukensis</name>
    <dbReference type="NCBI Taxonomy" id="2876573"/>
    <lineage>
        <taxon>Archaea</taxon>
        <taxon>Promethearchaeati</taxon>
        <taxon>Candidatus Heimdallarchaeota</taxon>
        <taxon>Candidatus Heimdallarchaeia (ex Rinke et al. 2021) (nom. nud.)</taxon>
        <taxon>Candidatus Heimdallarchaeales</taxon>
        <taxon>Candidatus Heimdallarchaeaceae</taxon>
        <taxon>Candidatus Heimdallarchaeum</taxon>
    </lineage>
</organism>
<keyword evidence="6" id="KW-0238">DNA-binding</keyword>
<dbReference type="GO" id="GO:0003677">
    <property type="term" value="F:DNA binding"/>
    <property type="evidence" value="ECO:0007669"/>
    <property type="project" value="UniProtKB-KW"/>
</dbReference>
<feature type="domain" description="Helicase ATP-binding" evidence="9">
    <location>
        <begin position="42"/>
        <end position="237"/>
    </location>
</feature>
<evidence type="ECO:0000313" key="11">
    <source>
        <dbReference type="EMBL" id="UJG40466.1"/>
    </source>
</evidence>
<keyword evidence="4 11" id="KW-0347">Helicase</keyword>
<keyword evidence="5" id="KW-0067">ATP-binding</keyword>
<dbReference type="InterPro" id="IPR036390">
    <property type="entry name" value="WH_DNA-bd_sf"/>
</dbReference>
<dbReference type="InterPro" id="IPR013701">
    <property type="entry name" value="Lhr-like_DEAD/DEAH_assoc"/>
</dbReference>
<dbReference type="InterPro" id="IPR027417">
    <property type="entry name" value="P-loop_NTPase"/>
</dbReference>
<sequence>MITYLLEPSSPEHIFSFLDEIVKEWFSTRFPLGFTPPQLYAIPSIHNKQNTLIFSSTGSGKTFAAFLASINELFLLAKQGELKEQIYVLYISPLKALSNDIKKNLEEPLQGIQDLAASKGISTPKIRVEVRTGDTSQSARNQMRKKPPHILITTPESLGLILTSPKFSEHLKNIRWFILDEIHELANNKRGVLLSLFVEYLTNELAQNDFTRIGLSATQAPIEEIARFLVGVDPEGKERDCAIANLPSSRKFDLKTISPVKDLLHTPYVEIQQSMYAVLSDLILEHETSIIFTNTRRGAENVAFKLKEYLGHDYSSKIAVHHSSISRESRLDVEDKLKNNELLAAVSSTSLELGIDIGSVDLVSQIGSPKSVAKYLQRVGRSGHSLDRVAKGRLIVTDRDDAIECAVLNKSAYANDIDKVQIPENCLDVLAQFIVGISIIKRWNVDEAFKMIKCSYNFRNLSYQDYLDVIKYLGGHYFDLEERKVYRKIWYDEKEKAFSKKKNTRIVFYLNLGTIPENADYFVELETYRTRLGVLSEKFVERLNPGDIFILGSHTYQFKRTVGSRVIVADAFGKRPTVPSWVGEELPRSFELSQQIGRFIKVLADKIKNNDKDTTEWILRSFNVDEVIAETIVEYIKEQLDFLNLVPTHDTILIESYVDPKSRLNIIFHSYAGRRVNDALSKAFAFALGKKIDTDIASAVNDNGFLLTLPAGKMIDINEITELVNSENLTYLVKKAVVNSELFQLRFRHVANRAFMILRHSGNRSVPVSRQTLYAKRILSTIKEKEDFCVIKETYREILKDYMDLTNALRVLRRIEAGEMNFIVTPLSDIPSPFAHGIVLLGSADIVQISDRTALLRELHSLVLSKVFDKASIKETLFKKELVEQIFNTRSYKDRNLPISSIQHLERAIKNLAPINTLTEENPSVYHLSISDVSQVRSWVFELIEKKHVVVIPLGAGMYRTIHISDFPLFWNIYVISADLTEKDKALLSLLEKNGPLSENELKEKLNLNDEELKIELGKLERSFHIMRVNIHYYRGKLRHKYDISKRVVSKFLLKQASLLDPEECLKKVILRYLKNHGPSTISVIANYLQLSNEKIRRSLTELEQQNLVLSGRITEYFLGEQYLRVEDRELLRNLSTREDALFFTPEELNALHYYFLIHNFRNVQLTTTDAKEKILDLIDFFGYIEDINSLVIRINNFSKEDFEQLAQENKIIQGRFSYNRVAYVTSRLFKYYYVAYHQEFKLSHVEELILDTITKFGPLSKSDIVEYAGLDEGLVRESIAILDKTLYLCRKPLISSSYENAYFQANIYDISSRYLKMNELPSYEESLEFIIHQIIKSTGPIDLLRLTQISAFKYSEVEKTIKKLLEKGKIVEKPLSERKTMFYISHERSLLLPELKKKLIYSTLFPIDEIVFIPRDDPFTKLGLRLHLRDTYGEGKVDPILFNGNPVGSVEYRLFKGRYLQIYDLRIGNEIMFDFIVLQKIAIELINYTRSIHRVLTVQIEDINGKPILSKQNELIKDVFVKAGYQLVKGILIGGETTTRRFSQDVIKKFLLKKLSLSSPSSPLDYNSLVKLVTKFGEISFNEILSRFPDSNPSIISFMLNKLLEEDTIFMLNGVFYSEEFIKYKKAGLRKRKKITEKHKQVHKLIMKGYQTLSDLMGQMQVTAQNLRSILTSLMENCLISAKTIDSSGQTISYKDLSLKINEESRERMTIITEYIYSVVESLGLINEEQLINLIEIPGVLTKARIKDALTRLVSSEKIISGRFIEDNLQLYYMTKSNHEQLINFEQEYRKQPILQSDTKSTLFILAPKDKGQFVLSDFFPSQFDKTSNNFIILLSNNIAAQIVGEKIKKKKLVLSNVILAPWINDVKNYNYIINALETIHAFGFKDAEGLVIERVNDYNLTALVI</sequence>
<dbReference type="Pfam" id="PF00270">
    <property type="entry name" value="DEAD"/>
    <property type="match status" value="1"/>
</dbReference>
<dbReference type="Proteomes" id="UP001201020">
    <property type="component" value="Chromosome"/>
</dbReference>
<evidence type="ECO:0000259" key="10">
    <source>
        <dbReference type="PROSITE" id="PS51194"/>
    </source>
</evidence>
<dbReference type="Pfam" id="PF00271">
    <property type="entry name" value="Helicase_C"/>
    <property type="match status" value="1"/>
</dbReference>
<evidence type="ECO:0000256" key="6">
    <source>
        <dbReference type="ARBA" id="ARBA00023125"/>
    </source>
</evidence>
<dbReference type="InterPro" id="IPR052511">
    <property type="entry name" value="ATP-dep_Helicase"/>
</dbReference>
<dbReference type="PROSITE" id="PS51194">
    <property type="entry name" value="HELICASE_CTER"/>
    <property type="match status" value="1"/>
</dbReference>
<dbReference type="EMBL" id="CP084166">
    <property type="protein sequence ID" value="UJG40466.1"/>
    <property type="molecule type" value="Genomic_DNA"/>
</dbReference>
<dbReference type="Gene3D" id="3.40.50.300">
    <property type="entry name" value="P-loop containing nucleotide triphosphate hydrolases"/>
    <property type="match status" value="2"/>
</dbReference>
<dbReference type="SMART" id="SM00487">
    <property type="entry name" value="DEXDc"/>
    <property type="match status" value="1"/>
</dbReference>
<dbReference type="InterPro" id="IPR009351">
    <property type="entry name" value="AlkZ-like"/>
</dbReference>
<keyword evidence="8" id="KW-0413">Isomerase</keyword>
<keyword evidence="3 11" id="KW-0378">Hydrolase</keyword>
<dbReference type="EC" id="3.6.4.-" evidence="11"/>
<evidence type="ECO:0000256" key="8">
    <source>
        <dbReference type="ARBA" id="ARBA00023235"/>
    </source>
</evidence>
<dbReference type="Pfam" id="PF08494">
    <property type="entry name" value="DEAD_assoc"/>
    <property type="match status" value="1"/>
</dbReference>
<dbReference type="PANTHER" id="PTHR47962:SF6">
    <property type="entry name" value="LARGE HELICASE-RELATED PROTEIN"/>
    <property type="match status" value="1"/>
</dbReference>
<dbReference type="SMART" id="SM00490">
    <property type="entry name" value="HELICc"/>
    <property type="match status" value="1"/>
</dbReference>
<dbReference type="SUPFAM" id="SSF52540">
    <property type="entry name" value="P-loop containing nucleoside triphosphate hydrolases"/>
    <property type="match status" value="1"/>
</dbReference>
<evidence type="ECO:0000256" key="5">
    <source>
        <dbReference type="ARBA" id="ARBA00022840"/>
    </source>
</evidence>
<dbReference type="PANTHER" id="PTHR47962">
    <property type="entry name" value="ATP-DEPENDENT HELICASE LHR-RELATED-RELATED"/>
    <property type="match status" value="1"/>
</dbReference>
<feature type="domain" description="Helicase C-terminal" evidence="10">
    <location>
        <begin position="270"/>
        <end position="428"/>
    </location>
</feature>